<keyword evidence="3" id="KW-1185">Reference proteome</keyword>
<protein>
    <submittedName>
        <fullName evidence="2">Kef-type K+ transport system membrane component KefB</fullName>
    </submittedName>
</protein>
<keyword evidence="1" id="KW-0472">Membrane</keyword>
<comment type="caution">
    <text evidence="2">The sequence shown here is derived from an EMBL/GenBank/DDBJ whole genome shotgun (WGS) entry which is preliminary data.</text>
</comment>
<evidence type="ECO:0000313" key="2">
    <source>
        <dbReference type="EMBL" id="MBB6477847.1"/>
    </source>
</evidence>
<dbReference type="GeneID" id="93486162"/>
<reference evidence="2 3" key="1">
    <citation type="submission" date="2020-08" db="EMBL/GenBank/DDBJ databases">
        <title>Genomic Encyclopedia of Type Strains, Phase IV (KMG-IV): sequencing the most valuable type-strain genomes for metagenomic binning, comparative biology and taxonomic classification.</title>
        <authorList>
            <person name="Goeker M."/>
        </authorList>
    </citation>
    <scope>NUCLEOTIDE SEQUENCE [LARGE SCALE GENOMIC DNA]</scope>
    <source>
        <strain evidence="2 3">DSM 21255</strain>
    </source>
</reference>
<dbReference type="AlphaFoldDB" id="A0A841R3V0"/>
<evidence type="ECO:0000256" key="1">
    <source>
        <dbReference type="SAM" id="Phobius"/>
    </source>
</evidence>
<feature type="transmembrane region" description="Helical" evidence="1">
    <location>
        <begin position="39"/>
        <end position="57"/>
    </location>
</feature>
<name>A0A841R3V0_9FIRM</name>
<accession>A0A841R3V0</accession>
<dbReference type="Proteomes" id="UP000591941">
    <property type="component" value="Unassembled WGS sequence"/>
</dbReference>
<dbReference type="RefSeq" id="WP_159822817.1">
    <property type="nucleotide sequence ID" value="NZ_CABWNB010000002.1"/>
</dbReference>
<sequence>MATQSDYQNGFGRTTYICGLITGVVMGAMTLMDLIPTSFPLNLIGNIGVAILFFAVGMRLSRVGRPVEYVYIMLVPILSLAYAIFLIWLPDRPQPQNKKFHVLHIAAAFAIYVGIARLIQIFVYPMFI</sequence>
<keyword evidence="1" id="KW-1133">Transmembrane helix</keyword>
<feature type="transmembrane region" description="Helical" evidence="1">
    <location>
        <begin position="101"/>
        <end position="127"/>
    </location>
</feature>
<dbReference type="EMBL" id="JACHHI010000003">
    <property type="protein sequence ID" value="MBB6477847.1"/>
    <property type="molecule type" value="Genomic_DNA"/>
</dbReference>
<gene>
    <name evidence="2" type="ORF">HNR45_000880</name>
</gene>
<evidence type="ECO:0000313" key="3">
    <source>
        <dbReference type="Proteomes" id="UP000591941"/>
    </source>
</evidence>
<proteinExistence type="predicted"/>
<feature type="transmembrane region" description="Helical" evidence="1">
    <location>
        <begin position="69"/>
        <end position="89"/>
    </location>
</feature>
<keyword evidence="1" id="KW-0812">Transmembrane</keyword>
<organism evidence="2 3">
    <name type="scientific">Negativicoccus succinicivorans</name>
    <dbReference type="NCBI Taxonomy" id="620903"/>
    <lineage>
        <taxon>Bacteria</taxon>
        <taxon>Bacillati</taxon>
        <taxon>Bacillota</taxon>
        <taxon>Negativicutes</taxon>
        <taxon>Veillonellales</taxon>
        <taxon>Veillonellaceae</taxon>
        <taxon>Negativicoccus</taxon>
    </lineage>
</organism>
<feature type="transmembrane region" description="Helical" evidence="1">
    <location>
        <begin position="14"/>
        <end position="32"/>
    </location>
</feature>